<feature type="compositionally biased region" description="Low complexity" evidence="1">
    <location>
        <begin position="50"/>
        <end position="63"/>
    </location>
</feature>
<keyword evidence="3" id="KW-1185">Reference proteome</keyword>
<reference evidence="2 3" key="1">
    <citation type="submission" date="2021-01" db="EMBL/GenBank/DDBJ databases">
        <authorList>
            <person name="Ruan W."/>
            <person name="Khan S.A."/>
            <person name="Jeon C.O."/>
        </authorList>
    </citation>
    <scope>NUCLEOTIDE SEQUENCE [LARGE SCALE GENOMIC DNA]</scope>
    <source>
        <strain evidence="2 3">R798</strain>
    </source>
</reference>
<gene>
    <name evidence="2" type="ORF">I4X03_022665</name>
</gene>
<comment type="caution">
    <text evidence="2">The sequence shown here is derived from an EMBL/GenBank/DDBJ whole genome shotgun (WGS) entry which is preliminary data.</text>
</comment>
<feature type="region of interest" description="Disordered" evidence="1">
    <location>
        <begin position="38"/>
        <end position="78"/>
    </location>
</feature>
<dbReference type="Proteomes" id="UP000809349">
    <property type="component" value="Unassembled WGS sequence"/>
</dbReference>
<protein>
    <submittedName>
        <fullName evidence="2">Uncharacterized protein</fullName>
    </submittedName>
</protein>
<dbReference type="EMBL" id="JAFBIL020000014">
    <property type="protein sequence ID" value="MBZ2210076.1"/>
    <property type="molecule type" value="Genomic_DNA"/>
</dbReference>
<feature type="region of interest" description="Disordered" evidence="1">
    <location>
        <begin position="1"/>
        <end position="26"/>
    </location>
</feature>
<accession>A0ABS7SVU4</accession>
<organism evidence="2 3">
    <name type="scientific">Massilia soli</name>
    <dbReference type="NCBI Taxonomy" id="2792854"/>
    <lineage>
        <taxon>Bacteria</taxon>
        <taxon>Pseudomonadati</taxon>
        <taxon>Pseudomonadota</taxon>
        <taxon>Betaproteobacteria</taxon>
        <taxon>Burkholderiales</taxon>
        <taxon>Oxalobacteraceae</taxon>
        <taxon>Telluria group</taxon>
        <taxon>Massilia</taxon>
    </lineage>
</organism>
<proteinExistence type="predicted"/>
<evidence type="ECO:0000256" key="1">
    <source>
        <dbReference type="SAM" id="MobiDB-lite"/>
    </source>
</evidence>
<reference evidence="2 3" key="2">
    <citation type="submission" date="2021-08" db="EMBL/GenBank/DDBJ databases">
        <title>Massilia sp. R798.</title>
        <authorList>
            <person name="Baek J.H."/>
            <person name="Jung H.S."/>
            <person name="Kim K.R."/>
            <person name="Jeon C.O."/>
        </authorList>
    </citation>
    <scope>NUCLEOTIDE SEQUENCE [LARGE SCALE GENOMIC DNA]</scope>
    <source>
        <strain evidence="2 3">R798</strain>
    </source>
</reference>
<evidence type="ECO:0000313" key="3">
    <source>
        <dbReference type="Proteomes" id="UP000809349"/>
    </source>
</evidence>
<evidence type="ECO:0000313" key="2">
    <source>
        <dbReference type="EMBL" id="MBZ2210076.1"/>
    </source>
</evidence>
<sequence>MGGKSTGGKVASSAGRTLGSPNASALQKSLAGSALAQAGTNKTTGKAMEAKASAALQSGSSAANTKALAGSLVSQSKK</sequence>
<name>A0ABS7SVU4_9BURK</name>